<comment type="caution">
    <text evidence="1">The sequence shown here is derived from an EMBL/GenBank/DDBJ whole genome shotgun (WGS) entry which is preliminary data.</text>
</comment>
<evidence type="ECO:0000313" key="1">
    <source>
        <dbReference type="EMBL" id="MPN11122.1"/>
    </source>
</evidence>
<sequence>MLCGLRGLPVQVHRDERVHAVPFLQLEREVGCDYDIVLACLRNEWRDALDLITFPHLIYDVPPQGHTPYYSGAGSVGSAMLFPGDHYVSRIVIESAQGEECIILPVSPPVPVHFDVRREGPDGRDLPVDPSSIQTRHIRHVFLPEL</sequence>
<dbReference type="EMBL" id="VSSQ01057316">
    <property type="protein sequence ID" value="MPN11122.1"/>
    <property type="molecule type" value="Genomic_DNA"/>
</dbReference>
<dbReference type="AlphaFoldDB" id="A0A645FC18"/>
<proteinExistence type="predicted"/>
<accession>A0A645FC18</accession>
<organism evidence="1">
    <name type="scientific">bioreactor metagenome</name>
    <dbReference type="NCBI Taxonomy" id="1076179"/>
    <lineage>
        <taxon>unclassified sequences</taxon>
        <taxon>metagenomes</taxon>
        <taxon>ecological metagenomes</taxon>
    </lineage>
</organism>
<name>A0A645FC18_9ZZZZ</name>
<gene>
    <name evidence="1" type="ORF">SDC9_158423</name>
</gene>
<reference evidence="1" key="1">
    <citation type="submission" date="2019-08" db="EMBL/GenBank/DDBJ databases">
        <authorList>
            <person name="Kucharzyk K."/>
            <person name="Murdoch R.W."/>
            <person name="Higgins S."/>
            <person name="Loffler F."/>
        </authorList>
    </citation>
    <scope>NUCLEOTIDE SEQUENCE</scope>
</reference>
<protein>
    <submittedName>
        <fullName evidence="1">Uncharacterized protein</fullName>
    </submittedName>
</protein>